<accession>D5UZ92</accession>
<dbReference type="STRING" id="572480.Arnit_2445"/>
<keyword evidence="3" id="KW-1185">Reference proteome</keyword>
<dbReference type="RefSeq" id="WP_013136240.1">
    <property type="nucleotide sequence ID" value="NC_014166.1"/>
</dbReference>
<organism evidence="2 3">
    <name type="scientific">Arcobacter nitrofigilis (strain ATCC 33309 / DSM 7299 / CCUG 15893 / LMG 7604 / NCTC 12251 / CI)</name>
    <name type="common">Campylobacter nitrofigilis</name>
    <dbReference type="NCBI Taxonomy" id="572480"/>
    <lineage>
        <taxon>Bacteria</taxon>
        <taxon>Pseudomonadati</taxon>
        <taxon>Campylobacterota</taxon>
        <taxon>Epsilonproteobacteria</taxon>
        <taxon>Campylobacterales</taxon>
        <taxon>Arcobacteraceae</taxon>
        <taxon>Arcobacter</taxon>
    </lineage>
</organism>
<name>D5UZ92_ARCNC</name>
<reference evidence="2 3" key="1">
    <citation type="journal article" date="2010" name="Stand. Genomic Sci.">
        <title>Complete genome sequence of Arcobacter nitrofigilis type strain (CI).</title>
        <authorList>
            <person name="Pati A."/>
            <person name="Gronow S."/>
            <person name="Lapidus A."/>
            <person name="Copeland A."/>
            <person name="Glavina Del Rio T."/>
            <person name="Nolan M."/>
            <person name="Lucas S."/>
            <person name="Tice H."/>
            <person name="Cheng J.F."/>
            <person name="Han C."/>
            <person name="Chertkov O."/>
            <person name="Bruce D."/>
            <person name="Tapia R."/>
            <person name="Goodwin L."/>
            <person name="Pitluck S."/>
            <person name="Liolios K."/>
            <person name="Ivanova N."/>
            <person name="Mavromatis K."/>
            <person name="Chen A."/>
            <person name="Palaniappan K."/>
            <person name="Land M."/>
            <person name="Hauser L."/>
            <person name="Chang Y.J."/>
            <person name="Jeffries C.D."/>
            <person name="Detter J.C."/>
            <person name="Rohde M."/>
            <person name="Goker M."/>
            <person name="Bristow J."/>
            <person name="Eisen J.A."/>
            <person name="Markowitz V."/>
            <person name="Hugenholtz P."/>
            <person name="Klenk H.P."/>
            <person name="Kyrpides N.C."/>
        </authorList>
    </citation>
    <scope>NUCLEOTIDE SEQUENCE [LARGE SCALE GENOMIC DNA]</scope>
    <source>
        <strain evidence="3">ATCC 33309 / DSM 7299 / CCUG 15893 / LMG 7604 / NCTC 12251 / CI</strain>
    </source>
</reference>
<dbReference type="KEGG" id="ant:Arnit_2445"/>
<feature type="transmembrane region" description="Helical" evidence="1">
    <location>
        <begin position="36"/>
        <end position="58"/>
    </location>
</feature>
<dbReference type="OrthoDB" id="9866367at2"/>
<evidence type="ECO:0000313" key="2">
    <source>
        <dbReference type="EMBL" id="ADG94095.1"/>
    </source>
</evidence>
<keyword evidence="1" id="KW-0812">Transmembrane</keyword>
<sequence>MFFLIPEDKRVLIFYILVILTGIFLDYLNIIATEKFVGIVMLAGILFFVIRTLIFGYCTQNCDEEEENQKK</sequence>
<evidence type="ECO:0000313" key="3">
    <source>
        <dbReference type="Proteomes" id="UP000000939"/>
    </source>
</evidence>
<protein>
    <submittedName>
        <fullName evidence="2">Uncharacterized protein</fullName>
    </submittedName>
</protein>
<evidence type="ECO:0000256" key="1">
    <source>
        <dbReference type="SAM" id="Phobius"/>
    </source>
</evidence>
<dbReference type="Proteomes" id="UP000000939">
    <property type="component" value="Chromosome"/>
</dbReference>
<proteinExistence type="predicted"/>
<keyword evidence="1" id="KW-1133">Transmembrane helix</keyword>
<keyword evidence="1" id="KW-0472">Membrane</keyword>
<dbReference type="HOGENOM" id="CLU_2731198_0_0_7"/>
<feature type="transmembrane region" description="Helical" evidence="1">
    <location>
        <begin position="12"/>
        <end position="30"/>
    </location>
</feature>
<gene>
    <name evidence="2" type="ordered locus">Arnit_2445</name>
</gene>
<dbReference type="EMBL" id="CP001999">
    <property type="protein sequence ID" value="ADG94095.1"/>
    <property type="molecule type" value="Genomic_DNA"/>
</dbReference>
<dbReference type="AlphaFoldDB" id="D5UZ92"/>